<dbReference type="REBASE" id="35660">
    <property type="entry name" value="Hhy1100ORF6153P"/>
</dbReference>
<evidence type="ECO:0008006" key="3">
    <source>
        <dbReference type="Google" id="ProtNLM"/>
    </source>
</evidence>
<sequence>MNIQHYIEVFEEWYLSLKIVKANAGPANGTIAATLILLERLKEGYDLNFDAHVAPGGAQIRGASGTAVANILKRFEENRPFAKEGGRTNRGGQGDIKPLFKSLELLKLEELSDPRRNQVLTLFQQYLVDRVRDFHNRQKIKLVFDPKLSTWQILHNLLQAAKEEGKAGFVAQHLVGAKLQLRFPEIVISNESASTADRPTNRQGDFLVGNTIFHITVAPMQAVFEKCQDNLTQGMKVYLLVPDAKLAAARQMGEQFCSGQIAVESLESFLSQNIDEISIFSSKKLGANLANLVKIYNERVDKVEVDKSLMIELPANLVKENL</sequence>
<dbReference type="HOGENOM" id="CLU_077895_0_0_10"/>
<reference key="2">
    <citation type="submission" date="2011-04" db="EMBL/GenBank/DDBJ databases">
        <title>Complete sequence of chromosome of Haliscomenobacter hydrossis DSM 1100.</title>
        <authorList>
            <consortium name="US DOE Joint Genome Institute (JGI-PGF)"/>
            <person name="Lucas S."/>
            <person name="Han J."/>
            <person name="Lapidus A."/>
            <person name="Bruce D."/>
            <person name="Goodwin L."/>
            <person name="Pitluck S."/>
            <person name="Peters L."/>
            <person name="Kyrpides N."/>
            <person name="Mavromatis K."/>
            <person name="Ivanova N."/>
            <person name="Ovchinnikova G."/>
            <person name="Pagani I."/>
            <person name="Daligault H."/>
            <person name="Detter J.C."/>
            <person name="Han C."/>
            <person name="Land M."/>
            <person name="Hauser L."/>
            <person name="Markowitz V."/>
            <person name="Cheng J.-F."/>
            <person name="Hugenholtz P."/>
            <person name="Woyke T."/>
            <person name="Wu D."/>
            <person name="Verbarg S."/>
            <person name="Frueling A."/>
            <person name="Brambilla E."/>
            <person name="Klenk H.-P."/>
            <person name="Eisen J.A."/>
        </authorList>
    </citation>
    <scope>NUCLEOTIDE SEQUENCE</scope>
    <source>
        <strain>DSM 1100</strain>
    </source>
</reference>
<dbReference type="InterPro" id="IPR032564">
    <property type="entry name" value="DUF4928"/>
</dbReference>
<dbReference type="EMBL" id="CP002691">
    <property type="protein sequence ID" value="AEE53976.1"/>
    <property type="molecule type" value="Genomic_DNA"/>
</dbReference>
<protein>
    <recommendedName>
        <fullName evidence="3">DUF4928 domain-containing protein</fullName>
    </recommendedName>
</protein>
<organism evidence="1 2">
    <name type="scientific">Haliscomenobacter hydrossis (strain ATCC 27775 / DSM 1100 / LMG 10767 / O)</name>
    <dbReference type="NCBI Taxonomy" id="760192"/>
    <lineage>
        <taxon>Bacteria</taxon>
        <taxon>Pseudomonadati</taxon>
        <taxon>Bacteroidota</taxon>
        <taxon>Saprospiria</taxon>
        <taxon>Saprospirales</taxon>
        <taxon>Haliscomenobacteraceae</taxon>
        <taxon>Haliscomenobacter</taxon>
    </lineage>
</organism>
<dbReference type="RefSeq" id="WP_013768498.1">
    <property type="nucleotide sequence ID" value="NC_015510.1"/>
</dbReference>
<dbReference type="Pfam" id="PF16280">
    <property type="entry name" value="DUF4928"/>
    <property type="match status" value="1"/>
</dbReference>
<reference evidence="1 2" key="1">
    <citation type="journal article" date="2011" name="Stand. Genomic Sci.">
        <title>Complete genome sequence of Haliscomenobacter hydrossis type strain (O).</title>
        <authorList>
            <consortium name="US DOE Joint Genome Institute (JGI-PGF)"/>
            <person name="Daligault H."/>
            <person name="Lapidus A."/>
            <person name="Zeytun A."/>
            <person name="Nolan M."/>
            <person name="Lucas S."/>
            <person name="Del Rio T.G."/>
            <person name="Tice H."/>
            <person name="Cheng J.F."/>
            <person name="Tapia R."/>
            <person name="Han C."/>
            <person name="Goodwin L."/>
            <person name="Pitluck S."/>
            <person name="Liolios K."/>
            <person name="Pagani I."/>
            <person name="Ivanova N."/>
            <person name="Huntemann M."/>
            <person name="Mavromatis K."/>
            <person name="Mikhailova N."/>
            <person name="Pati A."/>
            <person name="Chen A."/>
            <person name="Palaniappan K."/>
            <person name="Land M."/>
            <person name="Hauser L."/>
            <person name="Brambilla E.M."/>
            <person name="Rohde M."/>
            <person name="Verbarg S."/>
            <person name="Goker M."/>
            <person name="Bristow J."/>
            <person name="Eisen J.A."/>
            <person name="Markowitz V."/>
            <person name="Hugenholtz P."/>
            <person name="Kyrpides N.C."/>
            <person name="Klenk H.P."/>
            <person name="Woyke T."/>
        </authorList>
    </citation>
    <scope>NUCLEOTIDE SEQUENCE [LARGE SCALE GENOMIC DNA]</scope>
    <source>
        <strain evidence="2">ATCC 27775 / DSM 1100 / LMG 10767 / O</strain>
    </source>
</reference>
<dbReference type="STRING" id="760192.Halhy_6154"/>
<dbReference type="Proteomes" id="UP000008461">
    <property type="component" value="Chromosome"/>
</dbReference>
<dbReference type="AlphaFoldDB" id="F4L3M6"/>
<keyword evidence="2" id="KW-1185">Reference proteome</keyword>
<accession>F4L3M6</accession>
<dbReference type="KEGG" id="hhy:Halhy_6154"/>
<name>F4L3M6_HALH1</name>
<dbReference type="OrthoDB" id="4351134at2"/>
<evidence type="ECO:0000313" key="1">
    <source>
        <dbReference type="EMBL" id="AEE53976.1"/>
    </source>
</evidence>
<proteinExistence type="predicted"/>
<dbReference type="eggNOG" id="ENOG5030DNK">
    <property type="taxonomic scope" value="Bacteria"/>
</dbReference>
<evidence type="ECO:0000313" key="2">
    <source>
        <dbReference type="Proteomes" id="UP000008461"/>
    </source>
</evidence>
<gene>
    <name evidence="1" type="ordered locus">Halhy_6154</name>
</gene>